<dbReference type="EMBL" id="KI632325">
    <property type="protein sequence ID" value="EYU18693.1"/>
    <property type="molecule type" value="Genomic_DNA"/>
</dbReference>
<dbReference type="GO" id="GO:0008270">
    <property type="term" value="F:zinc ion binding"/>
    <property type="evidence" value="ECO:0007669"/>
    <property type="project" value="UniProtKB-UniRule"/>
</dbReference>
<dbReference type="Gene3D" id="3.10.200.10">
    <property type="entry name" value="Alpha carbonic anhydrase"/>
    <property type="match status" value="1"/>
</dbReference>
<keyword evidence="7" id="KW-0812">Transmembrane</keyword>
<dbReference type="CDD" id="cd03124">
    <property type="entry name" value="alpha_CA_prokaryotic_like"/>
    <property type="match status" value="1"/>
</dbReference>
<comment type="catalytic activity">
    <reaction evidence="6">
        <text>hydrogencarbonate + H(+) = CO2 + H2O</text>
        <dbReference type="Rhea" id="RHEA:10748"/>
        <dbReference type="ChEBI" id="CHEBI:15377"/>
        <dbReference type="ChEBI" id="CHEBI:15378"/>
        <dbReference type="ChEBI" id="CHEBI:16526"/>
        <dbReference type="ChEBI" id="CHEBI:17544"/>
        <dbReference type="EC" id="4.2.1.1"/>
    </reaction>
</comment>
<evidence type="ECO:0000313" key="9">
    <source>
        <dbReference type="EMBL" id="EYU18693.1"/>
    </source>
</evidence>
<dbReference type="InterPro" id="IPR041891">
    <property type="entry name" value="Alpha_CA_prokaryot-like"/>
</dbReference>
<feature type="transmembrane region" description="Helical" evidence="7">
    <location>
        <begin position="27"/>
        <end position="45"/>
    </location>
</feature>
<keyword evidence="4 6" id="KW-0862">Zinc</keyword>
<feature type="domain" description="Alpha-carbonic anhydrase" evidence="8">
    <location>
        <begin position="41"/>
        <end position="265"/>
    </location>
</feature>
<dbReference type="PROSITE" id="PS00162">
    <property type="entry name" value="ALPHA_CA_1"/>
    <property type="match status" value="1"/>
</dbReference>
<keyword evidence="10" id="KW-1185">Reference proteome</keyword>
<comment type="similarity">
    <text evidence="6">Belongs to the alpha-carbonic anhydrase family.</text>
</comment>
<dbReference type="InterPro" id="IPR018338">
    <property type="entry name" value="Carbonic_anhydrase_a-class_CS"/>
</dbReference>
<comment type="function">
    <text evidence="6">Reversible hydration of carbon dioxide.</text>
</comment>
<dbReference type="STRING" id="4155.A0A022PV59"/>
<dbReference type="PANTHER" id="PTHR18952">
    <property type="entry name" value="CARBONIC ANHYDRASE"/>
    <property type="match status" value="1"/>
</dbReference>
<dbReference type="InterPro" id="IPR023561">
    <property type="entry name" value="Carbonic_anhydrase_a-class"/>
</dbReference>
<proteinExistence type="inferred from homology"/>
<dbReference type="GO" id="GO:0016836">
    <property type="term" value="F:hydro-lyase activity"/>
    <property type="evidence" value="ECO:0000318"/>
    <property type="project" value="GO_Central"/>
</dbReference>
<protein>
    <recommendedName>
        <fullName evidence="2 6">Carbonic anhydrase</fullName>
        <ecNumber evidence="2 6">4.2.1.1</ecNumber>
    </recommendedName>
</protein>
<evidence type="ECO:0000256" key="6">
    <source>
        <dbReference type="RuleBase" id="RU367011"/>
    </source>
</evidence>
<gene>
    <name evidence="9" type="ORF">MIMGU_mgv1a011955mg</name>
</gene>
<dbReference type="InterPro" id="IPR001148">
    <property type="entry name" value="CA_dom"/>
</dbReference>
<keyword evidence="7" id="KW-0472">Membrane</keyword>
<dbReference type="SMART" id="SM01057">
    <property type="entry name" value="Carb_anhydrase"/>
    <property type="match status" value="1"/>
</dbReference>
<dbReference type="PROSITE" id="PS51144">
    <property type="entry name" value="ALPHA_CA_2"/>
    <property type="match status" value="1"/>
</dbReference>
<keyword evidence="7" id="KW-1133">Transmembrane helix</keyword>
<dbReference type="EC" id="4.2.1.1" evidence="2 6"/>
<dbReference type="Proteomes" id="UP000030748">
    <property type="component" value="Unassembled WGS sequence"/>
</dbReference>
<dbReference type="OMA" id="TWTIFTE"/>
<keyword evidence="3 6" id="KW-0479">Metal-binding</keyword>
<evidence type="ECO:0000256" key="7">
    <source>
        <dbReference type="SAM" id="Phobius"/>
    </source>
</evidence>
<evidence type="ECO:0000256" key="5">
    <source>
        <dbReference type="ARBA" id="ARBA00023239"/>
    </source>
</evidence>
<reference evidence="9 10" key="1">
    <citation type="journal article" date="2013" name="Proc. Natl. Acad. Sci. U.S.A.">
        <title>Fine-scale variation in meiotic recombination in Mimulus inferred from population shotgun sequencing.</title>
        <authorList>
            <person name="Hellsten U."/>
            <person name="Wright K.M."/>
            <person name="Jenkins J."/>
            <person name="Shu S."/>
            <person name="Yuan Y."/>
            <person name="Wessler S.R."/>
            <person name="Schmutz J."/>
            <person name="Willis J.H."/>
            <person name="Rokhsar D.S."/>
        </authorList>
    </citation>
    <scope>NUCLEOTIDE SEQUENCE [LARGE SCALE GENOMIC DNA]</scope>
    <source>
        <strain evidence="10">cv. DUN x IM62</strain>
    </source>
</reference>
<dbReference type="PhylomeDB" id="A0A022PV59"/>
<dbReference type="OrthoDB" id="429145at2759"/>
<accession>A0A022PV59</accession>
<sequence length="265" mass="30548">MIFLHTHTNTYMDSFFSNKNFSRQKKGCFFILFFILVLFINFINFSDGVGDENESSNCTLCINGISQSPINIIYHNVVFWPLLGDLYLYYQPAPAIITNRGHEIEVEWRGDAGGVILYGAEYKLKQCHWHIPSEHTINGIRYNMELHMVHISSEGNIAVIGILYKLGWPDYFIARFFPYLRTADSEGTDVGIIDPKHIRYGGREYYRYNGSLTTPPCSENIIWTVLKSVRTVSWRQIMALWDAVENGTGNARPIQPLHGRTVYLF</sequence>
<dbReference type="InterPro" id="IPR036398">
    <property type="entry name" value="CA_dom_sf"/>
</dbReference>
<name>A0A022PV59_ERYGU</name>
<evidence type="ECO:0000256" key="4">
    <source>
        <dbReference type="ARBA" id="ARBA00022833"/>
    </source>
</evidence>
<evidence type="ECO:0000256" key="1">
    <source>
        <dbReference type="ARBA" id="ARBA00001947"/>
    </source>
</evidence>
<dbReference type="KEGG" id="egt:105949311"/>
<dbReference type="eggNOG" id="KOG0382">
    <property type="taxonomic scope" value="Eukaryota"/>
</dbReference>
<keyword evidence="5 6" id="KW-0456">Lyase</keyword>
<organism evidence="9 10">
    <name type="scientific">Erythranthe guttata</name>
    <name type="common">Yellow monkey flower</name>
    <name type="synonym">Mimulus guttatus</name>
    <dbReference type="NCBI Taxonomy" id="4155"/>
    <lineage>
        <taxon>Eukaryota</taxon>
        <taxon>Viridiplantae</taxon>
        <taxon>Streptophyta</taxon>
        <taxon>Embryophyta</taxon>
        <taxon>Tracheophyta</taxon>
        <taxon>Spermatophyta</taxon>
        <taxon>Magnoliopsida</taxon>
        <taxon>eudicotyledons</taxon>
        <taxon>Gunneridae</taxon>
        <taxon>Pentapetalae</taxon>
        <taxon>asterids</taxon>
        <taxon>lamiids</taxon>
        <taxon>Lamiales</taxon>
        <taxon>Phrymaceae</taxon>
        <taxon>Erythranthe</taxon>
    </lineage>
</organism>
<evidence type="ECO:0000256" key="3">
    <source>
        <dbReference type="ARBA" id="ARBA00022723"/>
    </source>
</evidence>
<dbReference type="PANTHER" id="PTHR18952:SF271">
    <property type="entry name" value="ALPHA CARBONIC ANHYDRASE 4-RELATED"/>
    <property type="match status" value="1"/>
</dbReference>
<evidence type="ECO:0000259" key="8">
    <source>
        <dbReference type="PROSITE" id="PS51144"/>
    </source>
</evidence>
<dbReference type="AlphaFoldDB" id="A0A022PV59"/>
<evidence type="ECO:0000256" key="2">
    <source>
        <dbReference type="ARBA" id="ARBA00012925"/>
    </source>
</evidence>
<evidence type="ECO:0000313" key="10">
    <source>
        <dbReference type="Proteomes" id="UP000030748"/>
    </source>
</evidence>
<comment type="cofactor">
    <cofactor evidence="1 6">
        <name>Zn(2+)</name>
        <dbReference type="ChEBI" id="CHEBI:29105"/>
    </cofactor>
</comment>
<dbReference type="SUPFAM" id="SSF51069">
    <property type="entry name" value="Carbonic anhydrase"/>
    <property type="match status" value="1"/>
</dbReference>
<dbReference type="GO" id="GO:0004089">
    <property type="term" value="F:carbonate dehydratase activity"/>
    <property type="evidence" value="ECO:0007669"/>
    <property type="project" value="UniProtKB-UniRule"/>
</dbReference>
<dbReference type="Pfam" id="PF00194">
    <property type="entry name" value="Carb_anhydrase"/>
    <property type="match status" value="1"/>
</dbReference>